<keyword evidence="1" id="KW-0732">Signal</keyword>
<dbReference type="SUPFAM" id="SSF55816">
    <property type="entry name" value="5'-nucleotidase (syn. UDP-sugar hydrolase), C-terminal domain"/>
    <property type="match status" value="1"/>
</dbReference>
<dbReference type="RefSeq" id="WP_103886340.1">
    <property type="nucleotide sequence ID" value="NZ_FNVU01000006.1"/>
</dbReference>
<dbReference type="Pfam" id="PF02872">
    <property type="entry name" value="5_nucleotid_C"/>
    <property type="match status" value="1"/>
</dbReference>
<dbReference type="InterPro" id="IPR008334">
    <property type="entry name" value="5'-Nucleotdase_C"/>
</dbReference>
<keyword evidence="2" id="KW-0378">Hydrolase</keyword>
<dbReference type="Gene3D" id="3.60.21.10">
    <property type="match status" value="1"/>
</dbReference>
<feature type="domain" description="Calcineurin-like phosphoesterase" evidence="3">
    <location>
        <begin position="60"/>
        <end position="320"/>
    </location>
</feature>
<evidence type="ECO:0000313" key="6">
    <source>
        <dbReference type="Proteomes" id="UP000236754"/>
    </source>
</evidence>
<comment type="similarity">
    <text evidence="2">Belongs to the 5'-nucleotidase family.</text>
</comment>
<organism evidence="5 6">
    <name type="scientific">Actinacidiphila yanglinensis</name>
    <dbReference type="NCBI Taxonomy" id="310779"/>
    <lineage>
        <taxon>Bacteria</taxon>
        <taxon>Bacillati</taxon>
        <taxon>Actinomycetota</taxon>
        <taxon>Actinomycetes</taxon>
        <taxon>Kitasatosporales</taxon>
        <taxon>Streptomycetaceae</taxon>
        <taxon>Actinacidiphila</taxon>
    </lineage>
</organism>
<proteinExistence type="inferred from homology"/>
<dbReference type="Pfam" id="PF00149">
    <property type="entry name" value="Metallophos"/>
    <property type="match status" value="1"/>
</dbReference>
<accession>A0A1H6AWC8</accession>
<evidence type="ECO:0000313" key="5">
    <source>
        <dbReference type="EMBL" id="SEG52953.1"/>
    </source>
</evidence>
<dbReference type="InterPro" id="IPR004843">
    <property type="entry name" value="Calcineurin-like_PHP"/>
</dbReference>
<dbReference type="OrthoDB" id="1016457at2"/>
<evidence type="ECO:0000256" key="1">
    <source>
        <dbReference type="ARBA" id="ARBA00022729"/>
    </source>
</evidence>
<evidence type="ECO:0000259" key="3">
    <source>
        <dbReference type="Pfam" id="PF00149"/>
    </source>
</evidence>
<keyword evidence="2" id="KW-0547">Nucleotide-binding</keyword>
<dbReference type="SUPFAM" id="SSF56300">
    <property type="entry name" value="Metallo-dependent phosphatases"/>
    <property type="match status" value="1"/>
</dbReference>
<dbReference type="PANTHER" id="PTHR11575">
    <property type="entry name" value="5'-NUCLEOTIDASE-RELATED"/>
    <property type="match status" value="1"/>
</dbReference>
<dbReference type="GO" id="GO:0030288">
    <property type="term" value="C:outer membrane-bounded periplasmic space"/>
    <property type="evidence" value="ECO:0007669"/>
    <property type="project" value="TreeGrafter"/>
</dbReference>
<dbReference type="InterPro" id="IPR006179">
    <property type="entry name" value="5_nucleotidase/apyrase"/>
</dbReference>
<dbReference type="InterPro" id="IPR006311">
    <property type="entry name" value="TAT_signal"/>
</dbReference>
<evidence type="ECO:0000259" key="4">
    <source>
        <dbReference type="Pfam" id="PF02872"/>
    </source>
</evidence>
<dbReference type="InterPro" id="IPR036907">
    <property type="entry name" value="5'-Nucleotdase_C_sf"/>
</dbReference>
<dbReference type="InterPro" id="IPR029052">
    <property type="entry name" value="Metallo-depent_PP-like"/>
</dbReference>
<dbReference type="Proteomes" id="UP000236754">
    <property type="component" value="Unassembled WGS sequence"/>
</dbReference>
<dbReference type="PRINTS" id="PR01607">
    <property type="entry name" value="APYRASEFAMLY"/>
</dbReference>
<reference evidence="5 6" key="1">
    <citation type="submission" date="2016-10" db="EMBL/GenBank/DDBJ databases">
        <authorList>
            <person name="de Groot N.N."/>
        </authorList>
    </citation>
    <scope>NUCLEOTIDE SEQUENCE [LARGE SCALE GENOMIC DNA]</scope>
    <source>
        <strain evidence="5 6">CGMCC 4.2023</strain>
    </source>
</reference>
<dbReference type="Gene3D" id="3.90.780.10">
    <property type="entry name" value="5'-Nucleotidase, C-terminal domain"/>
    <property type="match status" value="1"/>
</dbReference>
<keyword evidence="6" id="KW-1185">Reference proteome</keyword>
<sequence>MHPSDRPVPRGSLARASVPRRSVLAAGVAAAAAVGTAARATPAAADPLSTHGYVDVQLVNITDLHGYIAPPAASEGGTIPDPLGGPPIVTGGAAYLATHLKRIRESHANSLFFSAGDNFSGWASYADTQNNEPTIEVLNAMGLQFSSLGNHELDKGMDFTMNHMVRGGHYPYDAPYESFPLSTGRRFQGADWTYHSGNVVRRADGSRLLPSWNIAYVRGPGGRRLPVGFIHMTVEGCVEGPGFNCSYQPTLRTTDLVESADRSAAELKARGVNALVVVMHEGGYAGDDYNSGSNPTGPAFDLAARADPDIGVIVTGHWHCRFNMMVNDPNGMPRPVVEAGYYGQLINEINLKLDARTGRIVRELTTSTNHAVTRDVPQDAEIADIVAYWTARSATQDATPLARQTGDLTRTANASGESTLGNLVADFLVWESTQYAEKGAARAPRPADLAVLPSKPPKARSALGADLPYAKSTTAGDEDGVITFGEAWKAYGFDSPNMSATYTGSAIHEALEEQWQTAADGSVGFYPLAVSSEVRYVYDTSKPVGSRVDPARVTIKGKPLDLDGSYRLATNAYTMLAYDGYDALTTYTDPVRHSLDHEGFVRYLRTKRTVTPPPLGRAAPA</sequence>
<dbReference type="GO" id="GO:0000166">
    <property type="term" value="F:nucleotide binding"/>
    <property type="evidence" value="ECO:0007669"/>
    <property type="project" value="UniProtKB-KW"/>
</dbReference>
<gene>
    <name evidence="5" type="ORF">SAMN05216223_10633</name>
</gene>
<evidence type="ECO:0000256" key="2">
    <source>
        <dbReference type="RuleBase" id="RU362119"/>
    </source>
</evidence>
<feature type="domain" description="5'-Nucleotidase C-terminal" evidence="4">
    <location>
        <begin position="407"/>
        <end position="585"/>
    </location>
</feature>
<dbReference type="GO" id="GO:0008768">
    <property type="term" value="F:UDP-sugar diphosphatase activity"/>
    <property type="evidence" value="ECO:0007669"/>
    <property type="project" value="TreeGrafter"/>
</dbReference>
<name>A0A1H6AWC8_9ACTN</name>
<dbReference type="PROSITE" id="PS51318">
    <property type="entry name" value="TAT"/>
    <property type="match status" value="1"/>
</dbReference>
<dbReference type="PANTHER" id="PTHR11575:SF24">
    <property type="entry name" value="5'-NUCLEOTIDASE"/>
    <property type="match status" value="1"/>
</dbReference>
<dbReference type="AlphaFoldDB" id="A0A1H6AWC8"/>
<dbReference type="EMBL" id="FNVU01000006">
    <property type="protein sequence ID" value="SEG52953.1"/>
    <property type="molecule type" value="Genomic_DNA"/>
</dbReference>
<protein>
    <submittedName>
        <fullName evidence="5">5'-nucleotidase</fullName>
    </submittedName>
</protein>
<dbReference type="GO" id="GO:0009166">
    <property type="term" value="P:nucleotide catabolic process"/>
    <property type="evidence" value="ECO:0007669"/>
    <property type="project" value="InterPro"/>
</dbReference>
<dbReference type="GO" id="GO:0008253">
    <property type="term" value="F:5'-nucleotidase activity"/>
    <property type="evidence" value="ECO:0007669"/>
    <property type="project" value="TreeGrafter"/>
</dbReference>